<keyword evidence="9" id="KW-0206">Cytoskeleton</keyword>
<dbReference type="Gene3D" id="1.20.80.10">
    <property type="match status" value="1"/>
</dbReference>
<keyword evidence="8" id="KW-0965">Cell junction</keyword>
<accession>A0A336M0K8</accession>
<evidence type="ECO:0000256" key="7">
    <source>
        <dbReference type="ARBA" id="ARBA00022912"/>
    </source>
</evidence>
<evidence type="ECO:0000259" key="13">
    <source>
        <dbReference type="PROSITE" id="PS50057"/>
    </source>
</evidence>
<feature type="compositionally biased region" description="Low complexity" evidence="10">
    <location>
        <begin position="399"/>
        <end position="437"/>
    </location>
</feature>
<reference evidence="15" key="1">
    <citation type="submission" date="2018-07" db="EMBL/GenBank/DDBJ databases">
        <authorList>
            <person name="Quirk P.G."/>
            <person name="Krulwich T.A."/>
        </authorList>
    </citation>
    <scope>NUCLEOTIDE SEQUENCE</scope>
</reference>
<comment type="subcellular location">
    <subcellularLocation>
        <location evidence="2">Cell junction</location>
    </subcellularLocation>
    <subcellularLocation>
        <location evidence="1">Cytoplasm</location>
        <location evidence="1">Cytoskeleton</location>
    </subcellularLocation>
</comment>
<dbReference type="InterPro" id="IPR041783">
    <property type="entry name" value="PTPN3/4_FERM_C"/>
</dbReference>
<dbReference type="InterPro" id="IPR000387">
    <property type="entry name" value="Tyr_Pase_dom"/>
</dbReference>
<evidence type="ECO:0000256" key="4">
    <source>
        <dbReference type="ARBA" id="ARBA00013064"/>
    </source>
</evidence>
<proteinExistence type="inferred from homology"/>
<dbReference type="SUPFAM" id="SSF52799">
    <property type="entry name" value="(Phosphotyrosine protein) phosphatases II"/>
    <property type="match status" value="1"/>
</dbReference>
<dbReference type="Pfam" id="PF00595">
    <property type="entry name" value="PDZ"/>
    <property type="match status" value="1"/>
</dbReference>
<evidence type="ECO:0000256" key="3">
    <source>
        <dbReference type="ARBA" id="ARBA00009649"/>
    </source>
</evidence>
<dbReference type="InterPro" id="IPR014847">
    <property type="entry name" value="FA"/>
</dbReference>
<dbReference type="PANTHER" id="PTHR45706:SF4">
    <property type="entry name" value="TYROSINE-PROTEIN PHOSPHATASE"/>
    <property type="match status" value="1"/>
</dbReference>
<dbReference type="SUPFAM" id="SSF50156">
    <property type="entry name" value="PDZ domain-like"/>
    <property type="match status" value="1"/>
</dbReference>
<dbReference type="InterPro" id="IPR019748">
    <property type="entry name" value="FERM_central"/>
</dbReference>
<dbReference type="PANTHER" id="PTHR45706">
    <property type="entry name" value="TYROSINE-PROTEIN PHOSPHATASE"/>
    <property type="match status" value="1"/>
</dbReference>
<dbReference type="GO" id="GO:0005856">
    <property type="term" value="C:cytoskeleton"/>
    <property type="evidence" value="ECO:0007669"/>
    <property type="project" value="UniProtKB-SubCell"/>
</dbReference>
<dbReference type="InterPro" id="IPR029071">
    <property type="entry name" value="Ubiquitin-like_domsf"/>
</dbReference>
<dbReference type="FunFam" id="2.30.29.30:FF:000002">
    <property type="entry name" value="Band 4.1-like protein 5 isoform 1"/>
    <property type="match status" value="1"/>
</dbReference>
<dbReference type="Gene3D" id="3.90.190.10">
    <property type="entry name" value="Protein tyrosine phosphatase superfamily"/>
    <property type="match status" value="1"/>
</dbReference>
<dbReference type="GO" id="GO:0070161">
    <property type="term" value="C:anchoring junction"/>
    <property type="evidence" value="ECO:0007669"/>
    <property type="project" value="UniProtKB-SubCell"/>
</dbReference>
<dbReference type="PROSITE" id="PS00383">
    <property type="entry name" value="TYR_PHOSPHATASE_1"/>
    <property type="match status" value="1"/>
</dbReference>
<evidence type="ECO:0000259" key="14">
    <source>
        <dbReference type="PROSITE" id="PS50106"/>
    </source>
</evidence>
<dbReference type="SUPFAM" id="SSF54236">
    <property type="entry name" value="Ubiquitin-like"/>
    <property type="match status" value="1"/>
</dbReference>
<dbReference type="SMART" id="SM01196">
    <property type="entry name" value="FERM_C"/>
    <property type="match status" value="1"/>
</dbReference>
<dbReference type="SMART" id="SM00295">
    <property type="entry name" value="B41"/>
    <property type="match status" value="1"/>
</dbReference>
<sequence length="957" mass="107637">MLDRVRLSGLSKFSTSSGSRKEVGVGTASGCTEKGSELARDRKTVARTIPCTVLFLNDTQHTFHLDKRAKGGDLLELVFDHLDLQERDYFGLQFIQSKDVVRWVDANKSFRKQWTTVRDSNGTNTESLVPTLEFRVKFFVTDPSRLQEEYTRYQFYLQCKRDIFTGKLPVTLNTACLLASYTVQAECGDFDPIEHTLGYLKSMQLLPEQNEEAERRVMELHKLHRGQLPADAEYNFLEHAKRLEFYGIDFHKATDTNGKEINLGVCSIGLLVYQHNIRVNTFSWSKMVKVSFKRKEFFIQLRKEPSENYDTMLGFSMGTHKNAKALWKACVEHHSFFRLQRPQRATTRFLPLSLGSKFHYTGRTELQAVEDSKQRNSKLSKVFVRSPSKRGLNATIAATTTTSQMNGTSNGNTTNGSDSNGVNNKNQSSLLLKNSGKVTSKQPSIPRKAWETPHSDDEGGFRQFGSPIPPNSIVDSPPAYSGENLANAQLDESMVTIRLVADEQGRFGFNVKGGTDLQMPILVSRVAPNTPADKSSPRICEGDQVVLINGRDVSGLTHDQVVDLIRNSREYCGELVLTIKATAPIQYPDKEEPLYQYVPETDIGHHLRHLDAGDSFTQSLLLLSDGLASGALVAQYEQLYRKNPDLAITEARKLDNMHKNRYRDISPYDCTRVVLLKSDTGDYINANYVNMEIPGGTINRYIATQGPMNSTVTDFWRMVQQESSYLIVMLTTTMERGRPKCHQYWPAPSSGEMQLAEGFSVRCLSEEADATGSFVFRDILLSDTKTGETRTVQQMQYLVWPDHGVPSDPNLFIQFTEKVRTARSATLLHEIEDTLKNVRLKNVDENGVDISERRDDDSPGDFPSTTSVHQCISAGNPPIIIHCSAGIGRTGVLILMDTALSLIEMKEPVYPLDIVQAMRDQRACMIQNASQYRFVCECIYAAYTKMLINNSSQTNGD</sequence>
<evidence type="ECO:0000256" key="1">
    <source>
        <dbReference type="ARBA" id="ARBA00004245"/>
    </source>
</evidence>
<dbReference type="InterPro" id="IPR019747">
    <property type="entry name" value="FERM_CS"/>
</dbReference>
<dbReference type="Pfam" id="PF08736">
    <property type="entry name" value="FA"/>
    <property type="match status" value="1"/>
</dbReference>
<dbReference type="Gene3D" id="3.10.20.90">
    <property type="entry name" value="Phosphatidylinositol 3-kinase Catalytic Subunit, Chain A, domain 1"/>
    <property type="match status" value="1"/>
</dbReference>
<dbReference type="InterPro" id="IPR036034">
    <property type="entry name" value="PDZ_sf"/>
</dbReference>
<evidence type="ECO:0000256" key="6">
    <source>
        <dbReference type="ARBA" id="ARBA00022801"/>
    </source>
</evidence>
<dbReference type="AlphaFoldDB" id="A0A336M0K8"/>
<feature type="region of interest" description="Disordered" evidence="10">
    <location>
        <begin position="1"/>
        <end position="28"/>
    </location>
</feature>
<dbReference type="GO" id="GO:0004725">
    <property type="term" value="F:protein tyrosine phosphatase activity"/>
    <property type="evidence" value="ECO:0007669"/>
    <property type="project" value="UniProtKB-EC"/>
</dbReference>
<feature type="region of interest" description="Disordered" evidence="10">
    <location>
        <begin position="398"/>
        <end position="480"/>
    </location>
</feature>
<dbReference type="SMART" id="SM01195">
    <property type="entry name" value="FA"/>
    <property type="match status" value="1"/>
</dbReference>
<dbReference type="Pfam" id="PF09380">
    <property type="entry name" value="FERM_C"/>
    <property type="match status" value="1"/>
</dbReference>
<evidence type="ECO:0000256" key="10">
    <source>
        <dbReference type="SAM" id="MobiDB-lite"/>
    </source>
</evidence>
<dbReference type="CDD" id="cd14473">
    <property type="entry name" value="FERM_B-lobe"/>
    <property type="match status" value="1"/>
</dbReference>
<dbReference type="PROSITE" id="PS50106">
    <property type="entry name" value="PDZ"/>
    <property type="match status" value="1"/>
</dbReference>
<dbReference type="InterPro" id="IPR014352">
    <property type="entry name" value="FERM/acyl-CoA-bd_prot_sf"/>
</dbReference>
<dbReference type="GO" id="GO:0009887">
    <property type="term" value="P:animal organ morphogenesis"/>
    <property type="evidence" value="ECO:0007669"/>
    <property type="project" value="UniProtKB-ARBA"/>
</dbReference>
<name>A0A336M0K8_CULSO</name>
<feature type="domain" description="FERM" evidence="13">
    <location>
        <begin position="49"/>
        <end position="341"/>
    </location>
</feature>
<dbReference type="InterPro" id="IPR018980">
    <property type="entry name" value="FERM_PH-like_C"/>
</dbReference>
<keyword evidence="7" id="KW-0904">Protein phosphatase</keyword>
<feature type="domain" description="Tyrosine-protein phosphatase" evidence="11">
    <location>
        <begin position="632"/>
        <end position="942"/>
    </location>
</feature>
<dbReference type="PROSITE" id="PS50056">
    <property type="entry name" value="TYR_PHOSPHATASE_2"/>
    <property type="match status" value="1"/>
</dbReference>
<dbReference type="GO" id="GO:0048666">
    <property type="term" value="P:neuron development"/>
    <property type="evidence" value="ECO:0007669"/>
    <property type="project" value="UniProtKB-ARBA"/>
</dbReference>
<evidence type="ECO:0000313" key="15">
    <source>
        <dbReference type="EMBL" id="SSX23775.1"/>
    </source>
</evidence>
<evidence type="ECO:0000259" key="11">
    <source>
        <dbReference type="PROSITE" id="PS50055"/>
    </source>
</evidence>
<dbReference type="Pfam" id="PF00373">
    <property type="entry name" value="FERM_M"/>
    <property type="match status" value="1"/>
</dbReference>
<dbReference type="CDD" id="cd06706">
    <property type="entry name" value="PDZ_PTPN3-4-like"/>
    <property type="match status" value="1"/>
</dbReference>
<dbReference type="InterPro" id="IPR035963">
    <property type="entry name" value="FERM_2"/>
</dbReference>
<dbReference type="InterPro" id="IPR001478">
    <property type="entry name" value="PDZ"/>
</dbReference>
<organism evidence="15">
    <name type="scientific">Culicoides sonorensis</name>
    <name type="common">Biting midge</name>
    <dbReference type="NCBI Taxonomy" id="179676"/>
    <lineage>
        <taxon>Eukaryota</taxon>
        <taxon>Metazoa</taxon>
        <taxon>Ecdysozoa</taxon>
        <taxon>Arthropoda</taxon>
        <taxon>Hexapoda</taxon>
        <taxon>Insecta</taxon>
        <taxon>Pterygota</taxon>
        <taxon>Neoptera</taxon>
        <taxon>Endopterygota</taxon>
        <taxon>Diptera</taxon>
        <taxon>Nematocera</taxon>
        <taxon>Chironomoidea</taxon>
        <taxon>Ceratopogonidae</taxon>
        <taxon>Ceratopogoninae</taxon>
        <taxon>Culicoides</taxon>
        <taxon>Monoculicoides</taxon>
    </lineage>
</organism>
<dbReference type="PROSITE" id="PS00661">
    <property type="entry name" value="FERM_2"/>
    <property type="match status" value="1"/>
</dbReference>
<gene>
    <name evidence="15" type="primary">CSON009594</name>
</gene>
<dbReference type="InterPro" id="IPR003595">
    <property type="entry name" value="Tyr_Pase_cat"/>
</dbReference>
<dbReference type="GO" id="GO:0071944">
    <property type="term" value="C:cell periphery"/>
    <property type="evidence" value="ECO:0007669"/>
    <property type="project" value="UniProtKB-ARBA"/>
</dbReference>
<dbReference type="SMART" id="SM00404">
    <property type="entry name" value="PTPc_motif"/>
    <property type="match status" value="1"/>
</dbReference>
<feature type="domain" description="PDZ" evidence="14">
    <location>
        <begin position="496"/>
        <end position="568"/>
    </location>
</feature>
<evidence type="ECO:0000256" key="2">
    <source>
        <dbReference type="ARBA" id="ARBA00004282"/>
    </source>
</evidence>
<dbReference type="SUPFAM" id="SSF50729">
    <property type="entry name" value="PH domain-like"/>
    <property type="match status" value="1"/>
</dbReference>
<dbReference type="CDD" id="cd13189">
    <property type="entry name" value="FERM_C_PTPN4_PTPN3_like"/>
    <property type="match status" value="1"/>
</dbReference>
<evidence type="ECO:0000256" key="5">
    <source>
        <dbReference type="ARBA" id="ARBA00022490"/>
    </source>
</evidence>
<dbReference type="InterPro" id="IPR016130">
    <property type="entry name" value="Tyr_Pase_AS"/>
</dbReference>
<dbReference type="InterPro" id="IPR029021">
    <property type="entry name" value="Prot-tyrosine_phosphatase-like"/>
</dbReference>
<dbReference type="InterPro" id="IPR018979">
    <property type="entry name" value="FERM_N"/>
</dbReference>
<feature type="compositionally biased region" description="Basic and acidic residues" evidence="10">
    <location>
        <begin position="448"/>
        <end position="460"/>
    </location>
</feature>
<dbReference type="PRINTS" id="PR00935">
    <property type="entry name" value="BAND41"/>
</dbReference>
<dbReference type="Gene3D" id="2.30.42.10">
    <property type="match status" value="1"/>
</dbReference>
<evidence type="ECO:0000256" key="8">
    <source>
        <dbReference type="ARBA" id="ARBA00022949"/>
    </source>
</evidence>
<dbReference type="PROSITE" id="PS50057">
    <property type="entry name" value="FERM_3"/>
    <property type="match status" value="1"/>
</dbReference>
<dbReference type="EC" id="3.1.3.48" evidence="4"/>
<dbReference type="PRINTS" id="PR00700">
    <property type="entry name" value="PRTYPHPHTASE"/>
</dbReference>
<dbReference type="GO" id="GO:0016020">
    <property type="term" value="C:membrane"/>
    <property type="evidence" value="ECO:0007669"/>
    <property type="project" value="UniProtKB-ARBA"/>
</dbReference>
<dbReference type="FunFam" id="1.20.80.10:FF:000003">
    <property type="entry name" value="Tyrosine-protein phosphatase non-receptor type 4"/>
    <property type="match status" value="1"/>
</dbReference>
<dbReference type="Pfam" id="PF00102">
    <property type="entry name" value="Y_phosphatase"/>
    <property type="match status" value="2"/>
</dbReference>
<evidence type="ECO:0000256" key="9">
    <source>
        <dbReference type="ARBA" id="ARBA00023212"/>
    </source>
</evidence>
<dbReference type="SMART" id="SM00194">
    <property type="entry name" value="PTPc"/>
    <property type="match status" value="1"/>
</dbReference>
<feature type="compositionally biased region" description="Low complexity" evidence="10">
    <location>
        <begin position="7"/>
        <end position="18"/>
    </location>
</feature>
<dbReference type="InterPro" id="IPR011993">
    <property type="entry name" value="PH-like_dom_sf"/>
</dbReference>
<keyword evidence="6" id="KW-0378">Hydrolase</keyword>
<dbReference type="EMBL" id="UFQT01000381">
    <property type="protein sequence ID" value="SSX23775.1"/>
    <property type="molecule type" value="Genomic_DNA"/>
</dbReference>
<comment type="similarity">
    <text evidence="3">Belongs to the protein-tyrosine phosphatase family. Non-receptor class subfamily.</text>
</comment>
<protein>
    <recommendedName>
        <fullName evidence="4">protein-tyrosine-phosphatase</fullName>
        <ecNumber evidence="4">3.1.3.48</ecNumber>
    </recommendedName>
</protein>
<dbReference type="SMART" id="SM00228">
    <property type="entry name" value="PDZ"/>
    <property type="match status" value="1"/>
</dbReference>
<evidence type="ECO:0000259" key="12">
    <source>
        <dbReference type="PROSITE" id="PS50056"/>
    </source>
</evidence>
<dbReference type="OMA" id="MIRECRH"/>
<dbReference type="Pfam" id="PF09379">
    <property type="entry name" value="FERM_N"/>
    <property type="match status" value="1"/>
</dbReference>
<dbReference type="Gene3D" id="2.30.29.30">
    <property type="entry name" value="Pleckstrin-homology domain (PH domain)/Phosphotyrosine-binding domain (PTB)"/>
    <property type="match status" value="1"/>
</dbReference>
<feature type="domain" description="Tyrosine specific protein phosphatases" evidence="12">
    <location>
        <begin position="873"/>
        <end position="933"/>
    </location>
</feature>
<dbReference type="InterPro" id="IPR019749">
    <property type="entry name" value="Band_41_domain"/>
</dbReference>
<dbReference type="InterPro" id="IPR000299">
    <property type="entry name" value="FERM_domain"/>
</dbReference>
<keyword evidence="5" id="KW-0963">Cytoplasm</keyword>
<dbReference type="InterPro" id="IPR000242">
    <property type="entry name" value="PTP_cat"/>
</dbReference>
<dbReference type="SUPFAM" id="SSF47031">
    <property type="entry name" value="Second domain of FERM"/>
    <property type="match status" value="1"/>
</dbReference>
<dbReference type="VEuPathDB" id="VectorBase:CSON009594"/>
<dbReference type="PROSITE" id="PS50055">
    <property type="entry name" value="TYR_PHOSPHATASE_PTP"/>
    <property type="match status" value="1"/>
</dbReference>